<accession>A0A0K1Q755</accession>
<dbReference type="InterPro" id="IPR007922">
    <property type="entry name" value="DciA-like"/>
</dbReference>
<feature type="region of interest" description="Disordered" evidence="1">
    <location>
        <begin position="108"/>
        <end position="127"/>
    </location>
</feature>
<evidence type="ECO:0000256" key="1">
    <source>
        <dbReference type="SAM" id="MobiDB-lite"/>
    </source>
</evidence>
<dbReference type="Proteomes" id="UP000064967">
    <property type="component" value="Chromosome"/>
</dbReference>
<keyword evidence="3" id="KW-1185">Reference proteome</keyword>
<dbReference type="AlphaFoldDB" id="A0A0K1Q755"/>
<organism evidence="2 3">
    <name type="scientific">Labilithrix luteola</name>
    <dbReference type="NCBI Taxonomy" id="1391654"/>
    <lineage>
        <taxon>Bacteria</taxon>
        <taxon>Pseudomonadati</taxon>
        <taxon>Myxococcota</taxon>
        <taxon>Polyangia</taxon>
        <taxon>Polyangiales</taxon>
        <taxon>Labilitrichaceae</taxon>
        <taxon>Labilithrix</taxon>
    </lineage>
</organism>
<protein>
    <submittedName>
        <fullName evidence="2">Zn-ribbon-containing RNA-binding protein</fullName>
    </submittedName>
</protein>
<dbReference type="RefSeq" id="WP_146652585.1">
    <property type="nucleotide sequence ID" value="NZ_CP012333.1"/>
</dbReference>
<dbReference type="PANTHER" id="PTHR36456:SF1">
    <property type="entry name" value="UPF0232 PROTEIN SCO3875"/>
    <property type="match status" value="1"/>
</dbReference>
<dbReference type="STRING" id="1391654.AKJ09_08155"/>
<gene>
    <name evidence="2" type="ORF">AKJ09_08155</name>
</gene>
<evidence type="ECO:0000313" key="3">
    <source>
        <dbReference type="Proteomes" id="UP000064967"/>
    </source>
</evidence>
<dbReference type="KEGG" id="llu:AKJ09_08155"/>
<dbReference type="Pfam" id="PF05258">
    <property type="entry name" value="DciA"/>
    <property type="match status" value="1"/>
</dbReference>
<reference evidence="2 3" key="1">
    <citation type="submission" date="2015-08" db="EMBL/GenBank/DDBJ databases">
        <authorList>
            <person name="Babu N.S."/>
            <person name="Beckwith C.J."/>
            <person name="Beseler K.G."/>
            <person name="Brison A."/>
            <person name="Carone J.V."/>
            <person name="Caskin T.P."/>
            <person name="Diamond M."/>
            <person name="Durham M.E."/>
            <person name="Foxe J.M."/>
            <person name="Go M."/>
            <person name="Henderson B.A."/>
            <person name="Jones I.B."/>
            <person name="McGettigan J.A."/>
            <person name="Micheletti S.J."/>
            <person name="Nasrallah M.E."/>
            <person name="Ortiz D."/>
            <person name="Piller C.R."/>
            <person name="Privatt S.R."/>
            <person name="Schneider S.L."/>
            <person name="Sharp S."/>
            <person name="Smith T.C."/>
            <person name="Stanton J.D."/>
            <person name="Ullery H.E."/>
            <person name="Wilson R.J."/>
            <person name="Serrano M.G."/>
            <person name="Buck G."/>
            <person name="Lee V."/>
            <person name="Wang Y."/>
            <person name="Carvalho R."/>
            <person name="Voegtly L."/>
            <person name="Shi R."/>
            <person name="Duckworth R."/>
            <person name="Johnson A."/>
            <person name="Loviza R."/>
            <person name="Walstead R."/>
            <person name="Shah Z."/>
            <person name="Kiflezghi M."/>
            <person name="Wade K."/>
            <person name="Ball S.L."/>
            <person name="Bradley K.W."/>
            <person name="Asai D.J."/>
            <person name="Bowman C.A."/>
            <person name="Russell D.A."/>
            <person name="Pope W.H."/>
            <person name="Jacobs-Sera D."/>
            <person name="Hendrix R.W."/>
            <person name="Hatfull G.F."/>
        </authorList>
    </citation>
    <scope>NUCLEOTIDE SEQUENCE [LARGE SCALE GENOMIC DNA]</scope>
    <source>
        <strain evidence="2 3">DSM 27648</strain>
    </source>
</reference>
<dbReference type="OrthoDB" id="9814233at2"/>
<proteinExistence type="predicted"/>
<dbReference type="EMBL" id="CP012333">
    <property type="protein sequence ID" value="AKV01492.1"/>
    <property type="molecule type" value="Genomic_DNA"/>
</dbReference>
<dbReference type="PANTHER" id="PTHR36456">
    <property type="entry name" value="UPF0232 PROTEIN SCO3875"/>
    <property type="match status" value="1"/>
</dbReference>
<sequence>MTKRASKRRRRKNLEAPELIEDLLERAGEDRFAKRRSPIPRREWRAAVGPRIADRAQPMAIERGVLIVKVTTSVWANELQMLAPELLARLKLRGFALDSLRFRTGPLDLPDRPPERRISRKVPPPATLEPELRSAVERVADDDLRRTIEQAARANLAWQKHLGRTEK</sequence>
<name>A0A0K1Q755_9BACT</name>
<evidence type="ECO:0000313" key="2">
    <source>
        <dbReference type="EMBL" id="AKV01492.1"/>
    </source>
</evidence>